<evidence type="ECO:0000313" key="3">
    <source>
        <dbReference type="Proteomes" id="UP001434883"/>
    </source>
</evidence>
<evidence type="ECO:0000313" key="2">
    <source>
        <dbReference type="EMBL" id="MEQ2207333.1"/>
    </source>
</evidence>
<reference evidence="2 3" key="1">
    <citation type="submission" date="2021-06" db="EMBL/GenBank/DDBJ databases">
        <authorList>
            <person name="Palmer J.M."/>
        </authorList>
    </citation>
    <scope>NUCLEOTIDE SEQUENCE [LARGE SCALE GENOMIC DNA]</scope>
    <source>
        <strain evidence="2 3">XC_2019</strain>
        <tissue evidence="2">Muscle</tissue>
    </source>
</reference>
<name>A0ABV0RGQ0_9TELE</name>
<gene>
    <name evidence="2" type="ORF">XENOCAPTIV_010652</name>
</gene>
<keyword evidence="3" id="KW-1185">Reference proteome</keyword>
<sequence>REKLLSQGPELTLDKATDVARSHELAQLQLKAMASDNHDVHAVRRRAIKQACRPNDGQKISRVSQVKPGVRRPP</sequence>
<proteinExistence type="predicted"/>
<comment type="caution">
    <text evidence="2">The sequence shown here is derived from an EMBL/GenBank/DDBJ whole genome shotgun (WGS) entry which is preliminary data.</text>
</comment>
<accession>A0ABV0RGQ0</accession>
<feature type="non-terminal residue" evidence="2">
    <location>
        <position position="1"/>
    </location>
</feature>
<organism evidence="2 3">
    <name type="scientific">Xenoophorus captivus</name>
    <dbReference type="NCBI Taxonomy" id="1517983"/>
    <lineage>
        <taxon>Eukaryota</taxon>
        <taxon>Metazoa</taxon>
        <taxon>Chordata</taxon>
        <taxon>Craniata</taxon>
        <taxon>Vertebrata</taxon>
        <taxon>Euteleostomi</taxon>
        <taxon>Actinopterygii</taxon>
        <taxon>Neopterygii</taxon>
        <taxon>Teleostei</taxon>
        <taxon>Neoteleostei</taxon>
        <taxon>Acanthomorphata</taxon>
        <taxon>Ovalentaria</taxon>
        <taxon>Atherinomorphae</taxon>
        <taxon>Cyprinodontiformes</taxon>
        <taxon>Goodeidae</taxon>
        <taxon>Xenoophorus</taxon>
    </lineage>
</organism>
<dbReference type="Proteomes" id="UP001434883">
    <property type="component" value="Unassembled WGS sequence"/>
</dbReference>
<evidence type="ECO:0000256" key="1">
    <source>
        <dbReference type="SAM" id="MobiDB-lite"/>
    </source>
</evidence>
<protein>
    <submittedName>
        <fullName evidence="2">Uncharacterized protein</fullName>
    </submittedName>
</protein>
<feature type="region of interest" description="Disordered" evidence="1">
    <location>
        <begin position="52"/>
        <end position="74"/>
    </location>
</feature>
<dbReference type="EMBL" id="JAHRIN010044328">
    <property type="protein sequence ID" value="MEQ2207333.1"/>
    <property type="molecule type" value="Genomic_DNA"/>
</dbReference>